<evidence type="ECO:0000259" key="4">
    <source>
        <dbReference type="Pfam" id="PF01168"/>
    </source>
</evidence>
<keyword evidence="1 2" id="KW-0663">Pyridoxal phosphate</keyword>
<dbReference type="InterPro" id="IPR001608">
    <property type="entry name" value="Ala_racemase_N"/>
</dbReference>
<proteinExistence type="inferred from homology"/>
<dbReference type="Proteomes" id="UP000013015">
    <property type="component" value="Unassembled WGS sequence"/>
</dbReference>
<organism evidence="5 6">
    <name type="scientific">Schaalia cardiffensis F0333</name>
    <dbReference type="NCBI Taxonomy" id="888050"/>
    <lineage>
        <taxon>Bacteria</taxon>
        <taxon>Bacillati</taxon>
        <taxon>Actinomycetota</taxon>
        <taxon>Actinomycetes</taxon>
        <taxon>Actinomycetales</taxon>
        <taxon>Actinomycetaceae</taxon>
        <taxon>Schaalia</taxon>
    </lineage>
</organism>
<dbReference type="RefSeq" id="WP_005964555.1">
    <property type="nucleotide sequence ID" value="NZ_CP040505.1"/>
</dbReference>
<dbReference type="PATRIC" id="fig|888050.3.peg.1684"/>
<dbReference type="CDD" id="cd00635">
    <property type="entry name" value="PLPDE_III_YBL036c_like"/>
    <property type="match status" value="1"/>
</dbReference>
<comment type="similarity">
    <text evidence="3">Belongs to the pyridoxal phosphate-binding protein YggS/PROSC family.</text>
</comment>
<accession>N6X265</accession>
<evidence type="ECO:0000256" key="1">
    <source>
        <dbReference type="ARBA" id="ARBA00022898"/>
    </source>
</evidence>
<evidence type="ECO:0000313" key="5">
    <source>
        <dbReference type="EMBL" id="ENO17841.1"/>
    </source>
</evidence>
<dbReference type="AlphaFoldDB" id="N6X265"/>
<protein>
    <submittedName>
        <fullName evidence="5">Alanine racemase domain protein</fullName>
    </submittedName>
</protein>
<keyword evidence="6" id="KW-1185">Reference proteome</keyword>
<dbReference type="InterPro" id="IPR029066">
    <property type="entry name" value="PLP-binding_barrel"/>
</dbReference>
<sequence length="232" mass="25167">MSIRSGIEQALVRIENARDKAGRPDPVKLELAVKTRTPEECYEAAHVLAELGRPILLGHNRVQEARNTVTAIRQVEGAELHLIGPLQSNKINHALGCVDAIESVDCPVLVEKINARANREVPIFLEVNVSGEETKHGCHPSEVDALVDAALGAEHLRLCGFMTVGLNSPIEKDVRAAYAQLRSICERTEAATGLRGLELSMGMSADLEWAIAEGASIVRIGTAVFGERRPRD</sequence>
<dbReference type="STRING" id="888050.HMPREF9004_1751"/>
<evidence type="ECO:0000313" key="6">
    <source>
        <dbReference type="Proteomes" id="UP000013015"/>
    </source>
</evidence>
<dbReference type="GO" id="GO:0030170">
    <property type="term" value="F:pyridoxal phosphate binding"/>
    <property type="evidence" value="ECO:0007669"/>
    <property type="project" value="InterPro"/>
</dbReference>
<dbReference type="PIRSF" id="PIRSF004848">
    <property type="entry name" value="YBL036c_PLPDEIII"/>
    <property type="match status" value="1"/>
</dbReference>
<feature type="domain" description="Alanine racemase N-terminal" evidence="4">
    <location>
        <begin position="29"/>
        <end position="227"/>
    </location>
</feature>
<evidence type="ECO:0000256" key="3">
    <source>
        <dbReference type="RuleBase" id="RU004514"/>
    </source>
</evidence>
<name>N6X265_9ACTO</name>
<dbReference type="Pfam" id="PF01168">
    <property type="entry name" value="Ala_racemase_N"/>
    <property type="match status" value="1"/>
</dbReference>
<dbReference type="OrthoDB" id="9804072at2"/>
<dbReference type="InterPro" id="IPR011078">
    <property type="entry name" value="PyrdxlP_homeostasis"/>
</dbReference>
<dbReference type="SUPFAM" id="SSF51419">
    <property type="entry name" value="PLP-binding barrel"/>
    <property type="match status" value="1"/>
</dbReference>
<dbReference type="PANTHER" id="PTHR10146:SF14">
    <property type="entry name" value="PYRIDOXAL PHOSPHATE HOMEOSTASIS PROTEIN"/>
    <property type="match status" value="1"/>
</dbReference>
<evidence type="ECO:0000256" key="2">
    <source>
        <dbReference type="PIRSR" id="PIRSR004848-1"/>
    </source>
</evidence>
<dbReference type="eggNOG" id="COG0325">
    <property type="taxonomic scope" value="Bacteria"/>
</dbReference>
<feature type="modified residue" description="N6-(pyridoxal phosphate)lysine" evidence="2">
    <location>
        <position position="34"/>
    </location>
</feature>
<dbReference type="NCBIfam" id="TIGR00044">
    <property type="entry name" value="YggS family pyridoxal phosphate-dependent enzyme"/>
    <property type="match status" value="1"/>
</dbReference>
<dbReference type="HOGENOM" id="CLU_059988_1_0_11"/>
<reference evidence="5 6" key="1">
    <citation type="submission" date="2013-03" db="EMBL/GenBank/DDBJ databases">
        <title>Reference genome for the Human Microbiome Project.</title>
        <authorList>
            <person name="Aqrawi P."/>
            <person name="Ayvaz T."/>
            <person name="Bess C."/>
            <person name="Blankenburg K."/>
            <person name="Coyle M."/>
            <person name="Deng J."/>
            <person name="Forbes L."/>
            <person name="Fowler G."/>
            <person name="Francisco L."/>
            <person name="Fu Q."/>
            <person name="Gibbs R."/>
            <person name="Gross S."/>
            <person name="Gubbala S."/>
            <person name="Hale W."/>
            <person name="Hemphill L."/>
            <person name="Highlander S."/>
            <person name="Hirani K."/>
            <person name="Jackson L."/>
            <person name="Jakkamsetti A."/>
            <person name="Javaid M."/>
            <person name="Jayaseelan J.C."/>
            <person name="Jiang H."/>
            <person name="Joshi V."/>
            <person name="Korchina V."/>
            <person name="Kovar C."/>
            <person name="Lara F."/>
            <person name="Lee S."/>
            <person name="Liu Y."/>
            <person name="Mata R."/>
            <person name="Mathew T."/>
            <person name="Munidasa M."/>
            <person name="Muzny D."/>
            <person name="Nazareth L."/>
            <person name="Ngo R."/>
            <person name="Nguyen L."/>
            <person name="Nguyen N."/>
            <person name="Okwuonu G."/>
            <person name="Ongeri F."/>
            <person name="Palculict T."/>
            <person name="Patil S."/>
            <person name="Petrosino J."/>
            <person name="Pham C."/>
            <person name="Pham P."/>
            <person name="Pu L.-L."/>
            <person name="Qin X."/>
            <person name="Qu J."/>
            <person name="Reid J."/>
            <person name="Ross M."/>
            <person name="Ruth R."/>
            <person name="Saada N."/>
            <person name="San Lucas F."/>
            <person name="Santibanez J."/>
            <person name="Shang Y."/>
            <person name="Simmons D."/>
            <person name="Song X.-Z."/>
            <person name="Tang L.-Y."/>
            <person name="Thornton R."/>
            <person name="Warren J."/>
            <person name="Weissenberger G."/>
            <person name="Wilczek-Boney K."/>
            <person name="Worley K."/>
            <person name="Youmans B."/>
            <person name="Zhang J."/>
            <person name="Zhang L."/>
            <person name="Zhao Z."/>
            <person name="Zhou C."/>
            <person name="Zhu D."/>
            <person name="Zhu Y."/>
        </authorList>
    </citation>
    <scope>NUCLEOTIDE SEQUENCE [LARGE SCALE GENOMIC DNA]</scope>
    <source>
        <strain evidence="5 6">F0333</strain>
    </source>
</reference>
<gene>
    <name evidence="5" type="ORF">HMPREF9004_1751</name>
</gene>
<dbReference type="Gene3D" id="3.20.20.10">
    <property type="entry name" value="Alanine racemase"/>
    <property type="match status" value="1"/>
</dbReference>
<comment type="cofactor">
    <cofactor evidence="2">
        <name>pyridoxal 5'-phosphate</name>
        <dbReference type="ChEBI" id="CHEBI:597326"/>
    </cofactor>
</comment>
<comment type="caution">
    <text evidence="5">The sequence shown here is derived from an EMBL/GenBank/DDBJ whole genome shotgun (WGS) entry which is preliminary data.</text>
</comment>
<dbReference type="EMBL" id="AQHZ01000024">
    <property type="protein sequence ID" value="ENO17841.1"/>
    <property type="molecule type" value="Genomic_DNA"/>
</dbReference>
<dbReference type="PANTHER" id="PTHR10146">
    <property type="entry name" value="PROLINE SYNTHETASE CO-TRANSCRIBED BACTERIAL HOMOLOG PROTEIN"/>
    <property type="match status" value="1"/>
</dbReference>